<organism evidence="9 10">
    <name type="scientific">Corticicoccus populi</name>
    <dbReference type="NCBI Taxonomy" id="1812821"/>
    <lineage>
        <taxon>Bacteria</taxon>
        <taxon>Bacillati</taxon>
        <taxon>Bacillota</taxon>
        <taxon>Bacilli</taxon>
        <taxon>Bacillales</taxon>
        <taxon>Staphylococcaceae</taxon>
        <taxon>Corticicoccus</taxon>
    </lineage>
</organism>
<accession>A0ABW5X135</accession>
<comment type="subcellular location">
    <subcellularLocation>
        <location evidence="1">Cell inner membrane</location>
        <topology evidence="1">Multi-pass membrane protein</topology>
    </subcellularLocation>
</comment>
<evidence type="ECO:0000259" key="8">
    <source>
        <dbReference type="Pfam" id="PF06808"/>
    </source>
</evidence>
<evidence type="ECO:0000256" key="1">
    <source>
        <dbReference type="ARBA" id="ARBA00004429"/>
    </source>
</evidence>
<evidence type="ECO:0000256" key="3">
    <source>
        <dbReference type="ARBA" id="ARBA00022519"/>
    </source>
</evidence>
<dbReference type="InterPro" id="IPR010656">
    <property type="entry name" value="DctM"/>
</dbReference>
<dbReference type="InterPro" id="IPR004681">
    <property type="entry name" value="TRAP_DctM"/>
</dbReference>
<feature type="transmembrane region" description="Helical" evidence="7">
    <location>
        <begin position="54"/>
        <end position="74"/>
    </location>
</feature>
<feature type="transmembrane region" description="Helical" evidence="7">
    <location>
        <begin position="86"/>
        <end position="107"/>
    </location>
</feature>
<dbReference type="Pfam" id="PF06808">
    <property type="entry name" value="DctM"/>
    <property type="match status" value="1"/>
</dbReference>
<proteinExistence type="predicted"/>
<keyword evidence="3" id="KW-0997">Cell inner membrane</keyword>
<feature type="transmembrane region" description="Helical" evidence="7">
    <location>
        <begin position="141"/>
        <end position="163"/>
    </location>
</feature>
<reference evidence="10" key="1">
    <citation type="journal article" date="2019" name="Int. J. Syst. Evol. Microbiol.">
        <title>The Global Catalogue of Microorganisms (GCM) 10K type strain sequencing project: providing services to taxonomists for standard genome sequencing and annotation.</title>
        <authorList>
            <consortium name="The Broad Institute Genomics Platform"/>
            <consortium name="The Broad Institute Genome Sequencing Center for Infectious Disease"/>
            <person name="Wu L."/>
            <person name="Ma J."/>
        </authorList>
    </citation>
    <scope>NUCLEOTIDE SEQUENCE [LARGE SCALE GENOMIC DNA]</scope>
    <source>
        <strain evidence="10">KCTC 33575</strain>
    </source>
</reference>
<evidence type="ECO:0000256" key="5">
    <source>
        <dbReference type="ARBA" id="ARBA00022989"/>
    </source>
</evidence>
<evidence type="ECO:0000256" key="6">
    <source>
        <dbReference type="ARBA" id="ARBA00023136"/>
    </source>
</evidence>
<dbReference type="PANTHER" id="PTHR33362:SF3">
    <property type="entry name" value="SIALIC ACID TRAP TRANSPORTER PERMEASE PROTEIN SIAT"/>
    <property type="match status" value="1"/>
</dbReference>
<dbReference type="Proteomes" id="UP001597519">
    <property type="component" value="Unassembled WGS sequence"/>
</dbReference>
<feature type="transmembrane region" description="Helical" evidence="7">
    <location>
        <begin position="314"/>
        <end position="332"/>
    </location>
</feature>
<evidence type="ECO:0000256" key="2">
    <source>
        <dbReference type="ARBA" id="ARBA00022475"/>
    </source>
</evidence>
<feature type="transmembrane region" description="Helical" evidence="7">
    <location>
        <begin position="360"/>
        <end position="382"/>
    </location>
</feature>
<dbReference type="PANTHER" id="PTHR33362">
    <property type="entry name" value="SIALIC ACID TRAP TRANSPORTER PERMEASE PROTEIN SIAT-RELATED"/>
    <property type="match status" value="1"/>
</dbReference>
<keyword evidence="5 7" id="KW-1133">Transmembrane helix</keyword>
<feature type="transmembrane region" description="Helical" evidence="7">
    <location>
        <begin position="214"/>
        <end position="236"/>
    </location>
</feature>
<dbReference type="EMBL" id="JBHUOQ010000004">
    <property type="protein sequence ID" value="MFD2831266.1"/>
    <property type="molecule type" value="Genomic_DNA"/>
</dbReference>
<keyword evidence="4 7" id="KW-0812">Transmembrane</keyword>
<evidence type="ECO:0000256" key="4">
    <source>
        <dbReference type="ARBA" id="ARBA00022692"/>
    </source>
</evidence>
<sequence>MTIFILFGTLAVCLLIGVPIAISLGVAAIAAIYFGTDLPLDLVAQKAFTSLDSFPLLAIPFFMLAGVLMGKGGISRRLLDLASSLVGFITGGLSLVTVVACMFFAAISGSGPATVAAIGGFMIPAMIAKKYDVGFSAAVPAAAGSIGVILPPSIPFVLFGAIGSVSVGAMFLAGIIPGILVGLVILLTAYVISKRKGYKSEDAAEFKAKDVLKAFWEAKWALFIPVIILGGIYGGIFSPTEAAVAAVVYALIIGVFVYKELDLKTMYQCFLDTVVINATTMIIISFSVSFAFFMTLEQIPGSIASAMTSFTENPVFILLIVILFLLIVGMFIDTISALIVLTPILLPVVTSVGIDPVHFGVIMVSTLAIGFVTPPLGVNLFVASSVGKVKFEKIVVAVVPFIIVMIIAVLVIAFVPQLSLWLPGLFEG</sequence>
<keyword evidence="10" id="KW-1185">Reference proteome</keyword>
<dbReference type="RefSeq" id="WP_377775312.1">
    <property type="nucleotide sequence ID" value="NZ_JBHUOQ010000004.1"/>
</dbReference>
<name>A0ABW5X135_9STAP</name>
<keyword evidence="6 7" id="KW-0472">Membrane</keyword>
<feature type="transmembrane region" description="Helical" evidence="7">
    <location>
        <begin position="394"/>
        <end position="415"/>
    </location>
</feature>
<feature type="domain" description="TRAP C4-dicarboxylate transport system permease DctM subunit" evidence="8">
    <location>
        <begin position="7"/>
        <end position="418"/>
    </location>
</feature>
<evidence type="ECO:0000313" key="9">
    <source>
        <dbReference type="EMBL" id="MFD2831266.1"/>
    </source>
</evidence>
<evidence type="ECO:0000256" key="7">
    <source>
        <dbReference type="SAM" id="Phobius"/>
    </source>
</evidence>
<keyword evidence="2" id="KW-1003">Cell membrane</keyword>
<feature type="transmembrane region" description="Helical" evidence="7">
    <location>
        <begin position="113"/>
        <end position="129"/>
    </location>
</feature>
<dbReference type="PIRSF" id="PIRSF006066">
    <property type="entry name" value="HI0050"/>
    <property type="match status" value="1"/>
</dbReference>
<feature type="transmembrane region" description="Helical" evidence="7">
    <location>
        <begin position="169"/>
        <end position="193"/>
    </location>
</feature>
<gene>
    <name evidence="9" type="ORF">ACFSX4_12395</name>
</gene>
<comment type="caution">
    <text evidence="9">The sequence shown here is derived from an EMBL/GenBank/DDBJ whole genome shotgun (WGS) entry which is preliminary data.</text>
</comment>
<dbReference type="NCBIfam" id="TIGR00786">
    <property type="entry name" value="dctM"/>
    <property type="match status" value="1"/>
</dbReference>
<feature type="transmembrane region" description="Helical" evidence="7">
    <location>
        <begin position="270"/>
        <end position="294"/>
    </location>
</feature>
<feature type="transmembrane region" description="Helical" evidence="7">
    <location>
        <begin position="242"/>
        <end position="258"/>
    </location>
</feature>
<evidence type="ECO:0000313" key="10">
    <source>
        <dbReference type="Proteomes" id="UP001597519"/>
    </source>
</evidence>
<feature type="transmembrane region" description="Helical" evidence="7">
    <location>
        <begin position="7"/>
        <end position="34"/>
    </location>
</feature>
<feature type="transmembrane region" description="Helical" evidence="7">
    <location>
        <begin position="337"/>
        <end position="354"/>
    </location>
</feature>
<protein>
    <submittedName>
        <fullName evidence="9">TRAP transporter large permease</fullName>
    </submittedName>
</protein>